<dbReference type="GO" id="GO:0003677">
    <property type="term" value="F:DNA binding"/>
    <property type="evidence" value="ECO:0007669"/>
    <property type="project" value="UniProtKB-UniRule"/>
</dbReference>
<dbReference type="Gene3D" id="3.40.50.1010">
    <property type="entry name" value="5'-nuclease"/>
    <property type="match status" value="1"/>
</dbReference>
<evidence type="ECO:0000256" key="8">
    <source>
        <dbReference type="ARBA" id="ARBA00022763"/>
    </source>
</evidence>
<keyword evidence="12 16" id="KW-0238">DNA-binding</keyword>
<keyword evidence="7" id="KW-0540">Nuclease</keyword>
<dbReference type="InterPro" id="IPR020045">
    <property type="entry name" value="DNA_polI_H3TH"/>
</dbReference>
<dbReference type="SMART" id="SM00475">
    <property type="entry name" value="53EXOc"/>
    <property type="match status" value="1"/>
</dbReference>
<reference evidence="21" key="1">
    <citation type="submission" date="2015-07" db="EMBL/GenBank/DDBJ databases">
        <title>Draft genome sequence of the purine-degrading Gottschalkia purinilyticum DSM 1384 (formerly Clostridium purinilyticum).</title>
        <authorList>
            <person name="Poehlein A."/>
            <person name="Schiel-Bengelsdorf B."/>
            <person name="Bengelsdorf F.R."/>
            <person name="Daniel R."/>
            <person name="Duerre P."/>
        </authorList>
    </citation>
    <scope>NUCLEOTIDE SEQUENCE [LARGE SCALE GENOMIC DNA]</scope>
    <source>
        <strain evidence="21">DSM 1384</strain>
    </source>
</reference>
<evidence type="ECO:0000256" key="7">
    <source>
        <dbReference type="ARBA" id="ARBA00022722"/>
    </source>
</evidence>
<dbReference type="EMBL" id="LGSS01000003">
    <property type="protein sequence ID" value="KNF09477.1"/>
    <property type="molecule type" value="Genomic_DNA"/>
</dbReference>
<dbReference type="GO" id="GO:0003887">
    <property type="term" value="F:DNA-directed DNA polymerase activity"/>
    <property type="evidence" value="ECO:0007669"/>
    <property type="project" value="UniProtKB-UniRule"/>
</dbReference>
<keyword evidence="11 16" id="KW-0239">DNA-directed DNA polymerase</keyword>
<keyword evidence="6 16" id="KW-0235">DNA replication</keyword>
<dbReference type="InterPro" id="IPR036279">
    <property type="entry name" value="5-3_exonuclease_C_sf"/>
</dbReference>
<dbReference type="InterPro" id="IPR001098">
    <property type="entry name" value="DNA-dir_DNA_pol_A_palm_dom"/>
</dbReference>
<evidence type="ECO:0000256" key="16">
    <source>
        <dbReference type="RuleBase" id="RU004460"/>
    </source>
</evidence>
<evidence type="ECO:0000313" key="21">
    <source>
        <dbReference type="Proteomes" id="UP000037267"/>
    </source>
</evidence>
<dbReference type="SUPFAM" id="SSF88723">
    <property type="entry name" value="PIN domain-like"/>
    <property type="match status" value="1"/>
</dbReference>
<dbReference type="InterPro" id="IPR012337">
    <property type="entry name" value="RNaseH-like_sf"/>
</dbReference>
<dbReference type="SMART" id="SM00279">
    <property type="entry name" value="HhH2"/>
    <property type="match status" value="1"/>
</dbReference>
<dbReference type="Gene3D" id="3.30.420.10">
    <property type="entry name" value="Ribonuclease H-like superfamily/Ribonuclease H"/>
    <property type="match status" value="1"/>
</dbReference>
<comment type="caution">
    <text evidence="20">The sequence shown here is derived from an EMBL/GenBank/DDBJ whole genome shotgun (WGS) entry which is preliminary data.</text>
</comment>
<accession>A0A0L0WDD6</accession>
<dbReference type="InterPro" id="IPR036397">
    <property type="entry name" value="RNaseH_sf"/>
</dbReference>
<dbReference type="InterPro" id="IPR029060">
    <property type="entry name" value="PIN-like_dom_sf"/>
</dbReference>
<dbReference type="InterPro" id="IPR002562">
    <property type="entry name" value="3'-5'_exonuclease_dom"/>
</dbReference>
<dbReference type="OrthoDB" id="9806424at2"/>
<dbReference type="SMART" id="SM00482">
    <property type="entry name" value="POLAc"/>
    <property type="match status" value="1"/>
</dbReference>
<dbReference type="SUPFAM" id="SSF56672">
    <property type="entry name" value="DNA/RNA polymerases"/>
    <property type="match status" value="1"/>
</dbReference>
<evidence type="ECO:0000256" key="13">
    <source>
        <dbReference type="ARBA" id="ARBA00023204"/>
    </source>
</evidence>
<evidence type="ECO:0000256" key="5">
    <source>
        <dbReference type="ARBA" id="ARBA00022695"/>
    </source>
</evidence>
<dbReference type="Gene3D" id="3.30.70.370">
    <property type="match status" value="1"/>
</dbReference>
<organism evidence="20 21">
    <name type="scientific">Gottschalkia purinilytica</name>
    <name type="common">Clostridium purinilyticum</name>
    <dbReference type="NCBI Taxonomy" id="1503"/>
    <lineage>
        <taxon>Bacteria</taxon>
        <taxon>Bacillati</taxon>
        <taxon>Bacillota</taxon>
        <taxon>Tissierellia</taxon>
        <taxon>Tissierellales</taxon>
        <taxon>Gottschalkiaceae</taxon>
        <taxon>Gottschalkia</taxon>
    </lineage>
</organism>
<sequence>MNNEKLMIIDGNSLLHRAFYALPPLKTQDDIYTNGVYGFLTMLYRVLDEYNPDYISVVFDRKSPTFRHIEFKDYKAGRAKTPSELSMQFPLLKEILDSMNINRIELDGFEADDLAGTLSKIGEENNMEVILISGDKDYLQLASDSTRVLLTRKGISELEIYDEKAVIDRYELTPKQFIDLKGLMGDKSDNIPGVPDVGEKTGTKLLKEYGTMEGIYDNIDNVKGPKLREKLITYRNQAFMSRKLSEIIRNIPIEVKLEEMKRREPDSEKLYELYKKLEFRSLINKINTEHVNMELSEESLEINYNIVSDISECKEIIDKIKSLQEMYIKFIYDGHPLKDDIIGIAIKLDDESNYYIDFIESDININIFLETFKEILENVNIKKIGHDIKHEILVLLRYGINLEGIEFDSMIGQYLIDPSQSSYDISILSKSYINQNISNEKDILGTGKNKKTFKDISLDERANFLVAQLIVTYKVKSSIENMIKDQNMEELFYDVELPLVSVLADMEYRGFTVDIEQLEDLGKNFNSKIEKLTDDIHDLAGEVFNINSPKQLGEILFNKLNLPVIKKTKTGFSTSAEVLEKLLNEHPIIEKILEYRQIVKLKSTYVDGLIAVMDRTTNKIHSSFNQTITTTGRISSTEPNLQNIPIKTEEGRQIRKVFIPKSSDYTLVDADYSQIELRVLAHISDDPKLKEAFFTEQDIHAKTASEVFGTPIEEVTSIMRSRAKAVNFGIVYGISDFGLSRDLNISRKEAKEYIDNYFSNYTKVKEYMDLIIKNGKKNGYVETILNRRRYLPELNSRNFNIRAFGERIAMNTPIQGSAADIIKVAMVSVYLELKRRKLKSKLILQVHDELIVETAIDEIDEVKKLLKELMEGAIKLNVPLKVDMESGDSWYDTK</sequence>
<dbReference type="FunFam" id="1.10.150.20:FF:000002">
    <property type="entry name" value="DNA polymerase I"/>
    <property type="match status" value="1"/>
</dbReference>
<keyword evidence="21" id="KW-1185">Reference proteome</keyword>
<evidence type="ECO:0000259" key="18">
    <source>
        <dbReference type="SMART" id="SM00475"/>
    </source>
</evidence>
<dbReference type="Proteomes" id="UP000037267">
    <property type="component" value="Unassembled WGS sequence"/>
</dbReference>
<evidence type="ECO:0000256" key="15">
    <source>
        <dbReference type="NCBIfam" id="TIGR00593"/>
    </source>
</evidence>
<name>A0A0L0WDD6_GOTPU</name>
<dbReference type="FunFam" id="1.10.150.20:FF:000003">
    <property type="entry name" value="DNA polymerase I"/>
    <property type="match status" value="1"/>
</dbReference>
<protein>
    <recommendedName>
        <fullName evidence="3 15">DNA polymerase I</fullName>
        <ecNumber evidence="2 15">2.7.7.7</ecNumber>
    </recommendedName>
</protein>
<dbReference type="Pfam" id="PF01367">
    <property type="entry name" value="5_3_exonuc"/>
    <property type="match status" value="1"/>
</dbReference>
<evidence type="ECO:0000256" key="9">
    <source>
        <dbReference type="ARBA" id="ARBA00022801"/>
    </source>
</evidence>
<evidence type="ECO:0000313" key="20">
    <source>
        <dbReference type="EMBL" id="KNF09477.1"/>
    </source>
</evidence>
<dbReference type="FunFam" id="3.40.50.1010:FF:000001">
    <property type="entry name" value="DNA polymerase I"/>
    <property type="match status" value="1"/>
</dbReference>
<keyword evidence="9" id="KW-0378">Hydrolase</keyword>
<dbReference type="CDD" id="cd06140">
    <property type="entry name" value="DNA_polA_I_Bacillus_like_exo"/>
    <property type="match status" value="1"/>
</dbReference>
<dbReference type="PATRIC" id="fig|1503.3.peg.2125"/>
<dbReference type="GO" id="GO:0008409">
    <property type="term" value="F:5'-3' exonuclease activity"/>
    <property type="evidence" value="ECO:0007669"/>
    <property type="project" value="InterPro"/>
</dbReference>
<dbReference type="CDD" id="cd09898">
    <property type="entry name" value="H3TH_53EXO"/>
    <property type="match status" value="1"/>
</dbReference>
<dbReference type="PRINTS" id="PR00868">
    <property type="entry name" value="DNAPOLI"/>
</dbReference>
<dbReference type="PROSITE" id="PS00447">
    <property type="entry name" value="DNA_POLYMERASE_A"/>
    <property type="match status" value="1"/>
</dbReference>
<evidence type="ECO:0000256" key="1">
    <source>
        <dbReference type="ARBA" id="ARBA00007705"/>
    </source>
</evidence>
<evidence type="ECO:0000256" key="12">
    <source>
        <dbReference type="ARBA" id="ARBA00023125"/>
    </source>
</evidence>
<keyword evidence="5 16" id="KW-0548">Nucleotidyltransferase</keyword>
<dbReference type="GO" id="GO:0006302">
    <property type="term" value="P:double-strand break repair"/>
    <property type="evidence" value="ECO:0007669"/>
    <property type="project" value="TreeGrafter"/>
</dbReference>
<dbReference type="NCBIfam" id="TIGR00593">
    <property type="entry name" value="pola"/>
    <property type="match status" value="1"/>
</dbReference>
<dbReference type="RefSeq" id="WP_050354459.1">
    <property type="nucleotide sequence ID" value="NZ_LGSS01000003.1"/>
</dbReference>
<dbReference type="Pfam" id="PF22619">
    <property type="entry name" value="DNA_polI_exo1"/>
    <property type="match status" value="1"/>
</dbReference>
<proteinExistence type="inferred from homology"/>
<evidence type="ECO:0000256" key="2">
    <source>
        <dbReference type="ARBA" id="ARBA00012417"/>
    </source>
</evidence>
<evidence type="ECO:0000256" key="14">
    <source>
        <dbReference type="ARBA" id="ARBA00049244"/>
    </source>
</evidence>
<dbReference type="SUPFAM" id="SSF47807">
    <property type="entry name" value="5' to 3' exonuclease, C-terminal subdomain"/>
    <property type="match status" value="1"/>
</dbReference>
<dbReference type="Gene3D" id="1.10.150.20">
    <property type="entry name" value="5' to 3' exonuclease, C-terminal subdomain"/>
    <property type="match status" value="2"/>
</dbReference>
<dbReference type="AlphaFoldDB" id="A0A0L0WDD6"/>
<feature type="domain" description="3'-5' exonuclease" evidence="17">
    <location>
        <begin position="304"/>
        <end position="484"/>
    </location>
</feature>
<comment type="subunit">
    <text evidence="16">Single-chain monomer with multiple functions.</text>
</comment>
<comment type="similarity">
    <text evidence="1 16">Belongs to the DNA polymerase type-A family.</text>
</comment>
<gene>
    <name evidence="16 20" type="primary">polA</name>
    <name evidence="20" type="ORF">CLPU_3c02560</name>
</gene>
<dbReference type="Pfam" id="PF02739">
    <property type="entry name" value="5_3_exonuc_N"/>
    <property type="match status" value="1"/>
</dbReference>
<feature type="domain" description="DNA-directed DNA polymerase family A palm" evidence="19">
    <location>
        <begin position="651"/>
        <end position="858"/>
    </location>
</feature>
<dbReference type="GO" id="GO:0006261">
    <property type="term" value="P:DNA-templated DNA replication"/>
    <property type="evidence" value="ECO:0007669"/>
    <property type="project" value="UniProtKB-UniRule"/>
</dbReference>
<dbReference type="FunFam" id="1.20.1060.10:FF:000001">
    <property type="entry name" value="DNA polymerase I"/>
    <property type="match status" value="1"/>
</dbReference>
<dbReference type="InterPro" id="IPR043502">
    <property type="entry name" value="DNA/RNA_pol_sf"/>
</dbReference>
<evidence type="ECO:0000256" key="3">
    <source>
        <dbReference type="ARBA" id="ARBA00020311"/>
    </source>
</evidence>
<dbReference type="SMART" id="SM00474">
    <property type="entry name" value="35EXOc"/>
    <property type="match status" value="1"/>
</dbReference>
<evidence type="ECO:0000256" key="10">
    <source>
        <dbReference type="ARBA" id="ARBA00022839"/>
    </source>
</evidence>
<comment type="catalytic activity">
    <reaction evidence="14 16">
        <text>DNA(n) + a 2'-deoxyribonucleoside 5'-triphosphate = DNA(n+1) + diphosphate</text>
        <dbReference type="Rhea" id="RHEA:22508"/>
        <dbReference type="Rhea" id="RHEA-COMP:17339"/>
        <dbReference type="Rhea" id="RHEA-COMP:17340"/>
        <dbReference type="ChEBI" id="CHEBI:33019"/>
        <dbReference type="ChEBI" id="CHEBI:61560"/>
        <dbReference type="ChEBI" id="CHEBI:173112"/>
        <dbReference type="EC" id="2.7.7.7"/>
    </reaction>
</comment>
<dbReference type="InterPro" id="IPR002421">
    <property type="entry name" value="5-3_exonuclease"/>
</dbReference>
<evidence type="ECO:0000256" key="11">
    <source>
        <dbReference type="ARBA" id="ARBA00022932"/>
    </source>
</evidence>
<dbReference type="InterPro" id="IPR020046">
    <property type="entry name" value="5-3_exonucl_a-hlix_arch_N"/>
</dbReference>
<dbReference type="InterPro" id="IPR054690">
    <property type="entry name" value="DNA_polI_exonuclease"/>
</dbReference>
<evidence type="ECO:0000256" key="4">
    <source>
        <dbReference type="ARBA" id="ARBA00022679"/>
    </source>
</evidence>
<dbReference type="EC" id="2.7.7.7" evidence="2 15"/>
<dbReference type="InterPro" id="IPR008918">
    <property type="entry name" value="HhH2"/>
</dbReference>
<keyword evidence="10" id="KW-0269">Exonuclease</keyword>
<keyword evidence="4 16" id="KW-0808">Transferase</keyword>
<dbReference type="GO" id="GO:0008408">
    <property type="term" value="F:3'-5' exonuclease activity"/>
    <property type="evidence" value="ECO:0007669"/>
    <property type="project" value="InterPro"/>
</dbReference>
<dbReference type="Gene3D" id="1.20.1060.10">
    <property type="entry name" value="Taq DNA Polymerase, Chain T, domain 4"/>
    <property type="match status" value="1"/>
</dbReference>
<dbReference type="InterPro" id="IPR018320">
    <property type="entry name" value="DNA_polymerase_1"/>
</dbReference>
<evidence type="ECO:0000256" key="6">
    <source>
        <dbReference type="ARBA" id="ARBA00022705"/>
    </source>
</evidence>
<dbReference type="PANTHER" id="PTHR10133">
    <property type="entry name" value="DNA POLYMERASE I"/>
    <property type="match status" value="1"/>
</dbReference>
<dbReference type="SUPFAM" id="SSF53098">
    <property type="entry name" value="Ribonuclease H-like"/>
    <property type="match status" value="1"/>
</dbReference>
<dbReference type="CDD" id="cd08637">
    <property type="entry name" value="DNA_pol_A_pol_I_C"/>
    <property type="match status" value="1"/>
</dbReference>
<dbReference type="PANTHER" id="PTHR10133:SF27">
    <property type="entry name" value="DNA POLYMERASE NU"/>
    <property type="match status" value="1"/>
</dbReference>
<keyword evidence="13 16" id="KW-0234">DNA repair</keyword>
<evidence type="ECO:0000259" key="17">
    <source>
        <dbReference type="SMART" id="SM00474"/>
    </source>
</evidence>
<dbReference type="CDD" id="cd09859">
    <property type="entry name" value="PIN_53EXO"/>
    <property type="match status" value="1"/>
</dbReference>
<feature type="domain" description="5'-3' exonuclease" evidence="18">
    <location>
        <begin position="4"/>
        <end position="263"/>
    </location>
</feature>
<dbReference type="InterPro" id="IPR002298">
    <property type="entry name" value="DNA_polymerase_A"/>
</dbReference>
<dbReference type="InterPro" id="IPR019760">
    <property type="entry name" value="DNA-dir_DNA_pol_A_CS"/>
</dbReference>
<dbReference type="Pfam" id="PF00476">
    <property type="entry name" value="DNA_pol_A"/>
    <property type="match status" value="1"/>
</dbReference>
<evidence type="ECO:0000259" key="19">
    <source>
        <dbReference type="SMART" id="SM00482"/>
    </source>
</evidence>
<dbReference type="NCBIfam" id="NF004397">
    <property type="entry name" value="PRK05755.1"/>
    <property type="match status" value="1"/>
</dbReference>
<dbReference type="STRING" id="1503.CLPU_3c02560"/>
<keyword evidence="8 16" id="KW-0227">DNA damage</keyword>